<keyword evidence="4" id="KW-1185">Reference proteome</keyword>
<evidence type="ECO:0000256" key="2">
    <source>
        <dbReference type="SAM" id="SignalP"/>
    </source>
</evidence>
<keyword evidence="2" id="KW-0732">Signal</keyword>
<reference evidence="3" key="1">
    <citation type="journal article" date="2019" name="PLoS Negl. Trop. Dis.">
        <title>Revisiting the worldwide diversity of Leptospira species in the environment.</title>
        <authorList>
            <person name="Vincent A.T."/>
            <person name="Schiettekatte O."/>
            <person name="Bourhy P."/>
            <person name="Veyrier F.J."/>
            <person name="Picardeau M."/>
        </authorList>
    </citation>
    <scope>NUCLEOTIDE SEQUENCE [LARGE SCALE GENOMIC DNA]</scope>
    <source>
        <strain evidence="3">201702455</strain>
    </source>
</reference>
<dbReference type="Proteomes" id="UP000297762">
    <property type="component" value="Unassembled WGS sequence"/>
</dbReference>
<organism evidence="3 4">
    <name type="scientific">Leptospira sarikeiensis</name>
    <dbReference type="NCBI Taxonomy" id="2484943"/>
    <lineage>
        <taxon>Bacteria</taxon>
        <taxon>Pseudomonadati</taxon>
        <taxon>Spirochaetota</taxon>
        <taxon>Spirochaetia</taxon>
        <taxon>Leptospirales</taxon>
        <taxon>Leptospiraceae</taxon>
        <taxon>Leptospira</taxon>
    </lineage>
</organism>
<gene>
    <name evidence="3" type="ORF">EHQ64_06620</name>
</gene>
<evidence type="ECO:0000256" key="1">
    <source>
        <dbReference type="SAM" id="MobiDB-lite"/>
    </source>
</evidence>
<evidence type="ECO:0008006" key="5">
    <source>
        <dbReference type="Google" id="ProtNLM"/>
    </source>
</evidence>
<feature type="signal peptide" evidence="2">
    <location>
        <begin position="1"/>
        <end position="19"/>
    </location>
</feature>
<feature type="region of interest" description="Disordered" evidence="1">
    <location>
        <begin position="26"/>
        <end position="50"/>
    </location>
</feature>
<feature type="region of interest" description="Disordered" evidence="1">
    <location>
        <begin position="133"/>
        <end position="158"/>
    </location>
</feature>
<proteinExistence type="predicted"/>
<sequence>MKTKSGLFLLFFLFNCYFAVDWSSGAPEKTKGKPSPEEIAEPEQSNLSRKELIQKGKKSDFKSKEEQQLFEMMSSGGSDSNYTRNCMAKYGNCKDSCWTNFPSPKVETVFTAITVDRKREDCIARCRNICDNFDPASSSGTMPNSGKGNYSDPNAPRY</sequence>
<evidence type="ECO:0000313" key="3">
    <source>
        <dbReference type="EMBL" id="TGL63620.1"/>
    </source>
</evidence>
<evidence type="ECO:0000313" key="4">
    <source>
        <dbReference type="Proteomes" id="UP000297762"/>
    </source>
</evidence>
<feature type="compositionally biased region" description="Polar residues" evidence="1">
    <location>
        <begin position="135"/>
        <end position="152"/>
    </location>
</feature>
<accession>A0A4V3JS80</accession>
<dbReference type="NCBIfam" id="NF047531">
    <property type="entry name" value="LIC_10730_fam"/>
    <property type="match status" value="1"/>
</dbReference>
<dbReference type="EMBL" id="RQGF01000012">
    <property type="protein sequence ID" value="TGL63620.1"/>
    <property type="molecule type" value="Genomic_DNA"/>
</dbReference>
<dbReference type="AlphaFoldDB" id="A0A4V3JS80"/>
<dbReference type="OrthoDB" id="328873at2"/>
<comment type="caution">
    <text evidence="3">The sequence shown here is derived from an EMBL/GenBank/DDBJ whole genome shotgun (WGS) entry which is preliminary data.</text>
</comment>
<name>A0A4V3JS80_9LEPT</name>
<feature type="chain" id="PRO_5020359656" description="Lipoprotein" evidence="2">
    <location>
        <begin position="20"/>
        <end position="158"/>
    </location>
</feature>
<protein>
    <recommendedName>
        <fullName evidence="5">Lipoprotein</fullName>
    </recommendedName>
</protein>
<dbReference type="RefSeq" id="WP_135648699.1">
    <property type="nucleotide sequence ID" value="NZ_RQGF01000012.1"/>
</dbReference>